<dbReference type="GO" id="GO:0072330">
    <property type="term" value="P:monocarboxylic acid biosynthetic process"/>
    <property type="evidence" value="ECO:0007669"/>
    <property type="project" value="UniProtKB-ARBA"/>
</dbReference>
<accession>A0A9W9G7G1</accession>
<feature type="domain" description="Alpha/beta hydrolase fold-3" evidence="3">
    <location>
        <begin position="125"/>
        <end position="339"/>
    </location>
</feature>
<dbReference type="Pfam" id="PF07859">
    <property type="entry name" value="Abhydrolase_3"/>
    <property type="match status" value="1"/>
</dbReference>
<protein>
    <submittedName>
        <fullName evidence="4">Alpha/Beta hydrolase protein</fullName>
    </submittedName>
</protein>
<dbReference type="GO" id="GO:0017000">
    <property type="term" value="P:antibiotic biosynthetic process"/>
    <property type="evidence" value="ECO:0007669"/>
    <property type="project" value="UniProtKB-ARBA"/>
</dbReference>
<dbReference type="InterPro" id="IPR013094">
    <property type="entry name" value="AB_hydrolase_3"/>
</dbReference>
<keyword evidence="2" id="KW-0812">Transmembrane</keyword>
<dbReference type="InterPro" id="IPR050300">
    <property type="entry name" value="GDXG_lipolytic_enzyme"/>
</dbReference>
<dbReference type="PANTHER" id="PTHR48081:SF17">
    <property type="entry name" value="ALPHA_BETA HYDROLASE FOLD-3 DOMAIN-CONTAINING PROTEIN"/>
    <property type="match status" value="1"/>
</dbReference>
<dbReference type="Gene3D" id="3.40.50.1820">
    <property type="entry name" value="alpha/beta hydrolase"/>
    <property type="match status" value="1"/>
</dbReference>
<dbReference type="AlphaFoldDB" id="A0A9W9G7G1"/>
<keyword evidence="2" id="KW-0472">Membrane</keyword>
<feature type="transmembrane region" description="Helical" evidence="2">
    <location>
        <begin position="7"/>
        <end position="26"/>
    </location>
</feature>
<evidence type="ECO:0000313" key="4">
    <source>
        <dbReference type="EMBL" id="KAJ5113546.1"/>
    </source>
</evidence>
<dbReference type="InterPro" id="IPR029058">
    <property type="entry name" value="AB_hydrolase_fold"/>
</dbReference>
<dbReference type="SUPFAM" id="SSF53474">
    <property type="entry name" value="alpha/beta-Hydrolases"/>
    <property type="match status" value="1"/>
</dbReference>
<dbReference type="OrthoDB" id="2152029at2759"/>
<reference evidence="4" key="1">
    <citation type="submission" date="2022-11" db="EMBL/GenBank/DDBJ databases">
        <authorList>
            <person name="Petersen C."/>
        </authorList>
    </citation>
    <scope>NUCLEOTIDE SEQUENCE</scope>
    <source>
        <strain evidence="4">IBT 30069</strain>
    </source>
</reference>
<keyword evidence="1 4" id="KW-0378">Hydrolase</keyword>
<gene>
    <name evidence="4" type="ORF">N7456_002080</name>
</gene>
<evidence type="ECO:0000313" key="5">
    <source>
        <dbReference type="Proteomes" id="UP001149165"/>
    </source>
</evidence>
<evidence type="ECO:0000256" key="1">
    <source>
        <dbReference type="ARBA" id="ARBA00022801"/>
    </source>
</evidence>
<dbReference type="Proteomes" id="UP001149165">
    <property type="component" value="Unassembled WGS sequence"/>
</dbReference>
<reference evidence="4" key="2">
    <citation type="journal article" date="2023" name="IMA Fungus">
        <title>Comparative genomic study of the Penicillium genus elucidates a diverse pangenome and 15 lateral gene transfer events.</title>
        <authorList>
            <person name="Petersen C."/>
            <person name="Sorensen T."/>
            <person name="Nielsen M.R."/>
            <person name="Sondergaard T.E."/>
            <person name="Sorensen J.L."/>
            <person name="Fitzpatrick D.A."/>
            <person name="Frisvad J.C."/>
            <person name="Nielsen K.L."/>
        </authorList>
    </citation>
    <scope>NUCLEOTIDE SEQUENCE</scope>
    <source>
        <strain evidence="4">IBT 30069</strain>
    </source>
</reference>
<proteinExistence type="predicted"/>
<evidence type="ECO:0000256" key="2">
    <source>
        <dbReference type="SAM" id="Phobius"/>
    </source>
</evidence>
<organism evidence="4 5">
    <name type="scientific">Penicillium angulare</name>
    <dbReference type="NCBI Taxonomy" id="116970"/>
    <lineage>
        <taxon>Eukaryota</taxon>
        <taxon>Fungi</taxon>
        <taxon>Dikarya</taxon>
        <taxon>Ascomycota</taxon>
        <taxon>Pezizomycotina</taxon>
        <taxon>Eurotiomycetes</taxon>
        <taxon>Eurotiomycetidae</taxon>
        <taxon>Eurotiales</taxon>
        <taxon>Aspergillaceae</taxon>
        <taxon>Penicillium</taxon>
    </lineage>
</organism>
<dbReference type="PANTHER" id="PTHR48081">
    <property type="entry name" value="AB HYDROLASE SUPERFAMILY PROTEIN C4A8.06C"/>
    <property type="match status" value="1"/>
</dbReference>
<comment type="caution">
    <text evidence="4">The sequence shown here is derived from an EMBL/GenBank/DDBJ whole genome shotgun (WGS) entry which is preliminary data.</text>
</comment>
<dbReference type="GO" id="GO:0016787">
    <property type="term" value="F:hydrolase activity"/>
    <property type="evidence" value="ECO:0007669"/>
    <property type="project" value="UniProtKB-KW"/>
</dbReference>
<dbReference type="EMBL" id="JAPQKH010000002">
    <property type="protein sequence ID" value="KAJ5113546.1"/>
    <property type="molecule type" value="Genomic_DNA"/>
</dbReference>
<sequence length="371" mass="41153">MSVYSTLRNVFFFLTLPTRLVIWWMYFIPKSNRQNPAWSWKTSVSVQVATSFIRHRSTIRYRTPKSLDPGPEGSRFIVINPQTTLSNTDSPVYKGTLTSIPSIKPVPTGAVWYPAAPAQPPQKLIIHFHPSAFVILGARPSDDAANGWGLDHFSKLSGWPVLSIQYRLSLDADKTFPAALQDALTAYVYALETLKIHPSQIVLAGESAGGNLVLAMLRYIITENQALPLPRSALLLSPWVDLTDKAMSQTKTHRNMGVDYIGYELGHWGATSYIPPGWSESNTYFTPLGSEYKLSVPLFVHVGTSEILYDDIVQFARNMKEKGTDVELHEAPNAPHVIFSAGKGLAMEDVAIDGHARAARFIERTGPAQQE</sequence>
<keyword evidence="5" id="KW-1185">Reference proteome</keyword>
<name>A0A9W9G7G1_9EURO</name>
<evidence type="ECO:0000259" key="3">
    <source>
        <dbReference type="Pfam" id="PF07859"/>
    </source>
</evidence>
<keyword evidence="2" id="KW-1133">Transmembrane helix</keyword>